<proteinExistence type="predicted"/>
<organism evidence="2 3">
    <name type="scientific">Eruca vesicaria subsp. sativa</name>
    <name type="common">Garden rocket</name>
    <name type="synonym">Eruca sativa</name>
    <dbReference type="NCBI Taxonomy" id="29727"/>
    <lineage>
        <taxon>Eukaryota</taxon>
        <taxon>Viridiplantae</taxon>
        <taxon>Streptophyta</taxon>
        <taxon>Embryophyta</taxon>
        <taxon>Tracheophyta</taxon>
        <taxon>Spermatophyta</taxon>
        <taxon>Magnoliopsida</taxon>
        <taxon>eudicotyledons</taxon>
        <taxon>Gunneridae</taxon>
        <taxon>Pentapetalae</taxon>
        <taxon>rosids</taxon>
        <taxon>malvids</taxon>
        <taxon>Brassicales</taxon>
        <taxon>Brassicaceae</taxon>
        <taxon>Brassiceae</taxon>
        <taxon>Eruca</taxon>
    </lineage>
</organism>
<dbReference type="EMBL" id="CAKOAT010419598">
    <property type="protein sequence ID" value="CAH8369558.1"/>
    <property type="molecule type" value="Genomic_DNA"/>
</dbReference>
<dbReference type="AlphaFoldDB" id="A0ABC8L6T3"/>
<evidence type="ECO:0000313" key="2">
    <source>
        <dbReference type="EMBL" id="CAH8369558.1"/>
    </source>
</evidence>
<keyword evidence="1" id="KW-0812">Transmembrane</keyword>
<comment type="caution">
    <text evidence="2">The sequence shown here is derived from an EMBL/GenBank/DDBJ whole genome shotgun (WGS) entry which is preliminary data.</text>
</comment>
<keyword evidence="1" id="KW-1133">Transmembrane helix</keyword>
<keyword evidence="3" id="KW-1185">Reference proteome</keyword>
<sequence length="165" mass="17715">MKPELENESPATFGAAVNGYGHGIVHLVLQSSIIADSFKDSASGFGFVLWNLIGAVGGIGGTVVPTIMAGHVIIPGWLCAYVLSATLSTMIGLLFSFLSLFQLPREKKSSCSIISDHERDEKIAAESSNPVWMESCVAIKDVTKLRTFQIIVSQGIIVPWNAMVF</sequence>
<evidence type="ECO:0000313" key="3">
    <source>
        <dbReference type="Proteomes" id="UP001642260"/>
    </source>
</evidence>
<protein>
    <submittedName>
        <fullName evidence="2">Uncharacterized protein</fullName>
    </submittedName>
</protein>
<keyword evidence="1" id="KW-0472">Membrane</keyword>
<dbReference type="InterPro" id="IPR036259">
    <property type="entry name" value="MFS_trans_sf"/>
</dbReference>
<reference evidence="2 3" key="1">
    <citation type="submission" date="2022-03" db="EMBL/GenBank/DDBJ databases">
        <authorList>
            <person name="Macdonald S."/>
            <person name="Ahmed S."/>
            <person name="Newling K."/>
        </authorList>
    </citation>
    <scope>NUCLEOTIDE SEQUENCE [LARGE SCALE GENOMIC DNA]</scope>
</reference>
<evidence type="ECO:0000256" key="1">
    <source>
        <dbReference type="SAM" id="Phobius"/>
    </source>
</evidence>
<gene>
    <name evidence="2" type="ORF">ERUC_LOCUS31180</name>
</gene>
<name>A0ABC8L6T3_ERUVS</name>
<accession>A0ABC8L6T3</accession>
<dbReference type="SUPFAM" id="SSF103473">
    <property type="entry name" value="MFS general substrate transporter"/>
    <property type="match status" value="1"/>
</dbReference>
<feature type="transmembrane region" description="Helical" evidence="1">
    <location>
        <begin position="47"/>
        <end position="74"/>
    </location>
</feature>
<feature type="transmembrane region" description="Helical" evidence="1">
    <location>
        <begin position="80"/>
        <end position="101"/>
    </location>
</feature>
<dbReference type="Proteomes" id="UP001642260">
    <property type="component" value="Unassembled WGS sequence"/>
</dbReference>